<dbReference type="HOGENOM" id="CLU_2063152_0_0_1"/>
<feature type="compositionally biased region" description="Polar residues" evidence="1">
    <location>
        <begin position="56"/>
        <end position="67"/>
    </location>
</feature>
<proteinExistence type="predicted"/>
<evidence type="ECO:0000313" key="2">
    <source>
        <dbReference type="EMBL" id="KDB25167.1"/>
    </source>
</evidence>
<sequence>MDARLRGAGTREQFFRQHICRCHQTGRPRSALFARCLVTPRRRWRSHPRGPEQDTKTPWGTRSSHSETPAWPITLADGTGTRTLAKRISRKRFSGEGEAFRTGYGVESQRLRAEFFAVR</sequence>
<organism evidence="2 3">
    <name type="scientific">Trichophyton interdigitale (strain MR816)</name>
    <dbReference type="NCBI Taxonomy" id="1215338"/>
    <lineage>
        <taxon>Eukaryota</taxon>
        <taxon>Fungi</taxon>
        <taxon>Dikarya</taxon>
        <taxon>Ascomycota</taxon>
        <taxon>Pezizomycotina</taxon>
        <taxon>Eurotiomycetes</taxon>
        <taxon>Eurotiomycetidae</taxon>
        <taxon>Onygenales</taxon>
        <taxon>Arthrodermataceae</taxon>
        <taxon>Trichophyton</taxon>
    </lineage>
</organism>
<dbReference type="EMBL" id="AOKY01000218">
    <property type="protein sequence ID" value="KDB25167.1"/>
    <property type="molecule type" value="Genomic_DNA"/>
</dbReference>
<feature type="region of interest" description="Disordered" evidence="1">
    <location>
        <begin position="43"/>
        <end position="76"/>
    </location>
</feature>
<dbReference type="AlphaFoldDB" id="A0A059JCJ8"/>
<gene>
    <name evidence="2" type="ORF">H109_02995</name>
</gene>
<accession>A0A059JCJ8</accession>
<evidence type="ECO:0000256" key="1">
    <source>
        <dbReference type="SAM" id="MobiDB-lite"/>
    </source>
</evidence>
<protein>
    <submittedName>
        <fullName evidence="2">Uncharacterized protein</fullName>
    </submittedName>
</protein>
<evidence type="ECO:0000313" key="3">
    <source>
        <dbReference type="Proteomes" id="UP000024533"/>
    </source>
</evidence>
<reference evidence="2 3" key="1">
    <citation type="submission" date="2014-02" db="EMBL/GenBank/DDBJ databases">
        <title>The Genome Sequence of Trichophyton interdigitale MR816.</title>
        <authorList>
            <consortium name="The Broad Institute Genomics Platform"/>
            <person name="Cuomo C.A."/>
            <person name="White T.C."/>
            <person name="Graser Y."/>
            <person name="Martinez-Rossi N."/>
            <person name="Heitman J."/>
            <person name="Young S.K."/>
            <person name="Zeng Q."/>
            <person name="Gargeya S."/>
            <person name="Abouelleil A."/>
            <person name="Alvarado L."/>
            <person name="Chapman S.B."/>
            <person name="Gainer-Dewar J."/>
            <person name="Goldberg J."/>
            <person name="Griggs A."/>
            <person name="Gujja S."/>
            <person name="Hansen M."/>
            <person name="Howarth C."/>
            <person name="Imamovic A."/>
            <person name="Larimer J."/>
            <person name="Martinez D."/>
            <person name="Murphy C."/>
            <person name="Pearson M.D."/>
            <person name="Persinoti G."/>
            <person name="Poon T."/>
            <person name="Priest M."/>
            <person name="Roberts A.D."/>
            <person name="Saif S."/>
            <person name="Shea T.D."/>
            <person name="Sykes S.N."/>
            <person name="Wortman J."/>
            <person name="Nusbaum C."/>
            <person name="Birren B."/>
        </authorList>
    </citation>
    <scope>NUCLEOTIDE SEQUENCE [LARGE SCALE GENOMIC DNA]</scope>
    <source>
        <strain evidence="2 3">MR816</strain>
    </source>
</reference>
<name>A0A059JCJ8_TRIIM</name>
<keyword evidence="3" id="KW-1185">Reference proteome</keyword>
<dbReference type="Proteomes" id="UP000024533">
    <property type="component" value="Unassembled WGS sequence"/>
</dbReference>
<comment type="caution">
    <text evidence="2">The sequence shown here is derived from an EMBL/GenBank/DDBJ whole genome shotgun (WGS) entry which is preliminary data.</text>
</comment>